<protein>
    <submittedName>
        <fullName evidence="3">Hypothetical membrane protein</fullName>
    </submittedName>
</protein>
<accession>Q2LRE4</accession>
<proteinExistence type="predicted"/>
<dbReference type="EMBL" id="CP000252">
    <property type="protein sequence ID" value="ABC76655.1"/>
    <property type="molecule type" value="Genomic_DNA"/>
</dbReference>
<evidence type="ECO:0000313" key="4">
    <source>
        <dbReference type="Proteomes" id="UP000001933"/>
    </source>
</evidence>
<dbReference type="HOGENOM" id="CLU_1433811_0_0_7"/>
<keyword evidence="4" id="KW-1185">Reference proteome</keyword>
<evidence type="ECO:0000256" key="1">
    <source>
        <dbReference type="SAM" id="MobiDB-lite"/>
    </source>
</evidence>
<feature type="chain" id="PRO_5004212271" evidence="2">
    <location>
        <begin position="32"/>
        <end position="189"/>
    </location>
</feature>
<dbReference type="InParanoid" id="Q2LRE4"/>
<name>Q2LRE4_SYNAS</name>
<dbReference type="AlphaFoldDB" id="Q2LRE4"/>
<dbReference type="STRING" id="56780.SYN_00199"/>
<dbReference type="Proteomes" id="UP000001933">
    <property type="component" value="Chromosome"/>
</dbReference>
<reference evidence="3 4" key="1">
    <citation type="journal article" date="2007" name="Proc. Natl. Acad. Sci. U.S.A.">
        <title>The genome of Syntrophus aciditrophicus: life at the thermodynamic limit of microbial growth.</title>
        <authorList>
            <person name="McInerney M.J."/>
            <person name="Rohlin L."/>
            <person name="Mouttaki H."/>
            <person name="Kim U."/>
            <person name="Krupp R.S."/>
            <person name="Rios-Hernandez L."/>
            <person name="Sieber J."/>
            <person name="Struchtemeyer C.G."/>
            <person name="Bhattacharyya A."/>
            <person name="Campbell J.W."/>
            <person name="Gunsalus R.P."/>
        </authorList>
    </citation>
    <scope>NUCLEOTIDE SEQUENCE [LARGE SCALE GENOMIC DNA]</scope>
    <source>
        <strain evidence="3 4">SB</strain>
    </source>
</reference>
<feature type="region of interest" description="Disordered" evidence="1">
    <location>
        <begin position="160"/>
        <end position="189"/>
    </location>
</feature>
<dbReference type="KEGG" id="sat:SYN_00199"/>
<evidence type="ECO:0000256" key="2">
    <source>
        <dbReference type="SAM" id="SignalP"/>
    </source>
</evidence>
<organism evidence="3 4">
    <name type="scientific">Syntrophus aciditrophicus (strain SB)</name>
    <dbReference type="NCBI Taxonomy" id="56780"/>
    <lineage>
        <taxon>Bacteria</taxon>
        <taxon>Pseudomonadati</taxon>
        <taxon>Thermodesulfobacteriota</taxon>
        <taxon>Syntrophia</taxon>
        <taxon>Syntrophales</taxon>
        <taxon>Syntrophaceae</taxon>
        <taxon>Syntrophus</taxon>
    </lineage>
</organism>
<dbReference type="eggNOG" id="COG3064">
    <property type="taxonomic scope" value="Bacteria"/>
</dbReference>
<keyword evidence="2" id="KW-0732">Signal</keyword>
<gene>
    <name evidence="3" type="ORF">SYN_00199</name>
</gene>
<feature type="signal peptide" evidence="2">
    <location>
        <begin position="1"/>
        <end position="31"/>
    </location>
</feature>
<evidence type="ECO:0000313" key="3">
    <source>
        <dbReference type="EMBL" id="ABC76655.1"/>
    </source>
</evidence>
<sequence>MRNQGGSKMKKTLFGVLFCALALIAPMSAMARVDVHVSIPLPPPIVFTAPPAAVVIPETYIYAFPDVREEIFFCDGWWWRQWDGRWYRSRNHNSGWAHYHRAPAFYSKVPAGWRNDYRNNHWKGHYWKHQRVSSDQLKDNWKHWERNKYWEKRHNWGVKKAQVPPQHRRSQELRHQGNHGGGNERADRR</sequence>